<evidence type="ECO:0008006" key="3">
    <source>
        <dbReference type="Google" id="ProtNLM"/>
    </source>
</evidence>
<organism evidence="1 2">
    <name type="scientific">Lentinula aciculospora</name>
    <dbReference type="NCBI Taxonomy" id="153920"/>
    <lineage>
        <taxon>Eukaryota</taxon>
        <taxon>Fungi</taxon>
        <taxon>Dikarya</taxon>
        <taxon>Basidiomycota</taxon>
        <taxon>Agaricomycotina</taxon>
        <taxon>Agaricomycetes</taxon>
        <taxon>Agaricomycetidae</taxon>
        <taxon>Agaricales</taxon>
        <taxon>Marasmiineae</taxon>
        <taxon>Omphalotaceae</taxon>
        <taxon>Lentinula</taxon>
    </lineage>
</organism>
<accession>A0A9W9AD68</accession>
<proteinExistence type="predicted"/>
<evidence type="ECO:0000313" key="1">
    <source>
        <dbReference type="EMBL" id="KAJ4479989.1"/>
    </source>
</evidence>
<dbReference type="AlphaFoldDB" id="A0A9W9AD68"/>
<dbReference type="Gene3D" id="3.10.350.10">
    <property type="entry name" value="LysM domain"/>
    <property type="match status" value="1"/>
</dbReference>
<dbReference type="EMBL" id="JAOTPV010000007">
    <property type="protein sequence ID" value="KAJ4479989.1"/>
    <property type="molecule type" value="Genomic_DNA"/>
</dbReference>
<name>A0A9W9AD68_9AGAR</name>
<dbReference type="SUPFAM" id="SSF54106">
    <property type="entry name" value="LysM domain"/>
    <property type="match status" value="1"/>
</dbReference>
<keyword evidence="2" id="KW-1185">Reference proteome</keyword>
<reference evidence="1" key="1">
    <citation type="submission" date="2022-08" db="EMBL/GenBank/DDBJ databases">
        <title>A Global Phylogenomic Analysis of the Shiitake Genus Lentinula.</title>
        <authorList>
            <consortium name="DOE Joint Genome Institute"/>
            <person name="Sierra-Patev S."/>
            <person name="Min B."/>
            <person name="Naranjo-Ortiz M."/>
            <person name="Looney B."/>
            <person name="Konkel Z."/>
            <person name="Slot J.C."/>
            <person name="Sakamoto Y."/>
            <person name="Steenwyk J.L."/>
            <person name="Rokas A."/>
            <person name="Carro J."/>
            <person name="Camarero S."/>
            <person name="Ferreira P."/>
            <person name="Molpeceres G."/>
            <person name="Ruiz-Duenas F.J."/>
            <person name="Serrano A."/>
            <person name="Henrissat B."/>
            <person name="Drula E."/>
            <person name="Hughes K.W."/>
            <person name="Mata J.L."/>
            <person name="Ishikawa N.K."/>
            <person name="Vargas-Isla R."/>
            <person name="Ushijima S."/>
            <person name="Smith C.A."/>
            <person name="Ahrendt S."/>
            <person name="Andreopoulos W."/>
            <person name="He G."/>
            <person name="Labutti K."/>
            <person name="Lipzen A."/>
            <person name="Ng V."/>
            <person name="Riley R."/>
            <person name="Sandor L."/>
            <person name="Barry K."/>
            <person name="Martinez A.T."/>
            <person name="Xiao Y."/>
            <person name="Gibbons J.G."/>
            <person name="Terashima K."/>
            <person name="Grigoriev I.V."/>
            <person name="Hibbett D.S."/>
        </authorList>
    </citation>
    <scope>NUCLEOTIDE SEQUENCE</scope>
    <source>
        <strain evidence="1">JLM2183</strain>
    </source>
</reference>
<dbReference type="InterPro" id="IPR018392">
    <property type="entry name" value="LysM"/>
</dbReference>
<dbReference type="OrthoDB" id="2107166at2759"/>
<dbReference type="Proteomes" id="UP001150266">
    <property type="component" value="Unassembled WGS sequence"/>
</dbReference>
<comment type="caution">
    <text evidence="1">The sequence shown here is derived from an EMBL/GenBank/DDBJ whole genome shotgun (WGS) entry which is preliminary data.</text>
</comment>
<sequence>MTISLEYSTIFLCFACSSSLPPRSHTPAFTTQCCQKPICSSCISANPRLARYNPCLACLGGVQVVGSRRNGGKQQQLASPEKINIDGAMRDEDTFVLGDDEEDEENLDENGAALPPYVEQSSSQSLSSLAQATDLQRTNLLPILPKAIDMKTNTHDNTAQYYIQRGDTVHGIALRFGVDGRGLCRLNKLPPSTLSTTPHLLHTRTVLTLPASARLKDQNGRSLLPSHSDDAEERLRAVRRTREPLAEGEDVEGFRMRFDLKQKERDTDSNVRNAFGIQASNLELMAIDKYFEDNEWEERQERSNKASCFLPSIK</sequence>
<protein>
    <recommendedName>
        <fullName evidence="3">LysM domain-containing protein</fullName>
    </recommendedName>
</protein>
<evidence type="ECO:0000313" key="2">
    <source>
        <dbReference type="Proteomes" id="UP001150266"/>
    </source>
</evidence>
<dbReference type="CDD" id="cd00118">
    <property type="entry name" value="LysM"/>
    <property type="match status" value="1"/>
</dbReference>
<dbReference type="InterPro" id="IPR036779">
    <property type="entry name" value="LysM_dom_sf"/>
</dbReference>
<gene>
    <name evidence="1" type="ORF">J3R30DRAFT_3701134</name>
</gene>